<evidence type="ECO:0000256" key="3">
    <source>
        <dbReference type="ARBA" id="ARBA00022771"/>
    </source>
</evidence>
<evidence type="ECO:0000313" key="10">
    <source>
        <dbReference type="Proteomes" id="UP000235786"/>
    </source>
</evidence>
<feature type="domain" description="C2H2-type" evidence="8">
    <location>
        <begin position="257"/>
        <end position="285"/>
    </location>
</feature>
<reference evidence="9 10" key="1">
    <citation type="submission" date="2016-04" db="EMBL/GenBank/DDBJ databases">
        <title>A degradative enzymes factory behind the ericoid mycorrhizal symbiosis.</title>
        <authorList>
            <consortium name="DOE Joint Genome Institute"/>
            <person name="Martino E."/>
            <person name="Morin E."/>
            <person name="Grelet G."/>
            <person name="Kuo A."/>
            <person name="Kohler A."/>
            <person name="Daghino S."/>
            <person name="Barry K."/>
            <person name="Choi C."/>
            <person name="Cichocki N."/>
            <person name="Clum A."/>
            <person name="Copeland A."/>
            <person name="Hainaut M."/>
            <person name="Haridas S."/>
            <person name="Labutti K."/>
            <person name="Lindquist E."/>
            <person name="Lipzen A."/>
            <person name="Khouja H.-R."/>
            <person name="Murat C."/>
            <person name="Ohm R."/>
            <person name="Olson A."/>
            <person name="Spatafora J."/>
            <person name="Veneault-Fourrey C."/>
            <person name="Henrissat B."/>
            <person name="Grigoriev I."/>
            <person name="Martin F."/>
            <person name="Perotto S."/>
        </authorList>
    </citation>
    <scope>NUCLEOTIDE SEQUENCE [LARGE SCALE GENOMIC DNA]</scope>
    <source>
        <strain evidence="9 10">F</strain>
    </source>
</reference>
<dbReference type="AlphaFoldDB" id="A0A2J6QYN9"/>
<keyword evidence="3" id="KW-0863">Zinc-finger</keyword>
<proteinExistence type="predicted"/>
<keyword evidence="6" id="KW-0804">Transcription</keyword>
<feature type="domain" description="C2H2-type" evidence="8">
    <location>
        <begin position="79"/>
        <end position="105"/>
    </location>
</feature>
<comment type="subcellular location">
    <subcellularLocation>
        <location evidence="1">Nucleus</location>
    </subcellularLocation>
</comment>
<evidence type="ECO:0000256" key="6">
    <source>
        <dbReference type="ARBA" id="ARBA00023163"/>
    </source>
</evidence>
<accession>A0A2J6QYN9</accession>
<dbReference type="EMBL" id="KZ613963">
    <property type="protein sequence ID" value="PMD31388.1"/>
    <property type="molecule type" value="Genomic_DNA"/>
</dbReference>
<feature type="domain" description="C2H2-type" evidence="8">
    <location>
        <begin position="117"/>
        <end position="144"/>
    </location>
</feature>
<keyword evidence="7" id="KW-0539">Nucleus</keyword>
<dbReference type="GO" id="GO:0008270">
    <property type="term" value="F:zinc ion binding"/>
    <property type="evidence" value="ECO:0007669"/>
    <property type="project" value="UniProtKB-KW"/>
</dbReference>
<dbReference type="PANTHER" id="PTHR46179:SF13">
    <property type="entry name" value="C2H2-TYPE DOMAIN-CONTAINING PROTEIN"/>
    <property type="match status" value="1"/>
</dbReference>
<dbReference type="SMART" id="SM00355">
    <property type="entry name" value="ZnF_C2H2"/>
    <property type="match status" value="6"/>
</dbReference>
<dbReference type="Proteomes" id="UP000235786">
    <property type="component" value="Unassembled WGS sequence"/>
</dbReference>
<feature type="domain" description="C2H2-type" evidence="8">
    <location>
        <begin position="214"/>
        <end position="247"/>
    </location>
</feature>
<dbReference type="STRING" id="1149755.A0A2J6QYN9"/>
<keyword evidence="5" id="KW-0805">Transcription regulation</keyword>
<sequence length="382" mass="43892">MLVEFHPQHNSQQNDNPYYSLVPWSGDISVEGPSAPAQGVSGDLESVKSHHDCNRIAAADPKHVKAQELKRIEEARAANCCTWKDCPSTFPFLSDADLEHHLEGHAQDVVRRWSGATECPWSGCPSRERFKLLSPLKIHLQNVHVNPLLCVRQNCSFKRPFRNHRDLQRHIETKHAQTGDFRCPYKECETSIVTFRRKDKWLKHVQDVQHQLDNFCPVQHCEKEARRKHFAGFENQKGVMNHMFNEHTGTRLDARDFSCALGSCKYGDPPYLTKDQLARHLVEDHSLKEKKSQDIVDAVEDSGSHQLNMQLLRNWKPSFDCRLCAPPSPPARRRRGRRVVYCCQCKTPHNATVNLCCTGCPEKPHEFCSNCTWERALSNDEV</sequence>
<keyword evidence="4" id="KW-0862">Zinc</keyword>
<protein>
    <recommendedName>
        <fullName evidence="8">C2H2-type domain-containing protein</fullName>
    </recommendedName>
</protein>
<name>A0A2J6QYN9_HYAVF</name>
<dbReference type="OrthoDB" id="2687452at2759"/>
<evidence type="ECO:0000256" key="5">
    <source>
        <dbReference type="ARBA" id="ARBA00023015"/>
    </source>
</evidence>
<organism evidence="9 10">
    <name type="scientific">Hyaloscypha variabilis (strain UAMH 11265 / GT02V1 / F)</name>
    <name type="common">Meliniomyces variabilis</name>
    <dbReference type="NCBI Taxonomy" id="1149755"/>
    <lineage>
        <taxon>Eukaryota</taxon>
        <taxon>Fungi</taxon>
        <taxon>Dikarya</taxon>
        <taxon>Ascomycota</taxon>
        <taxon>Pezizomycotina</taxon>
        <taxon>Leotiomycetes</taxon>
        <taxon>Helotiales</taxon>
        <taxon>Hyaloscyphaceae</taxon>
        <taxon>Hyaloscypha</taxon>
        <taxon>Hyaloscypha variabilis</taxon>
    </lineage>
</organism>
<evidence type="ECO:0000313" key="9">
    <source>
        <dbReference type="EMBL" id="PMD31388.1"/>
    </source>
</evidence>
<evidence type="ECO:0000256" key="2">
    <source>
        <dbReference type="ARBA" id="ARBA00022723"/>
    </source>
</evidence>
<evidence type="ECO:0000259" key="8">
    <source>
        <dbReference type="SMART" id="SM00355"/>
    </source>
</evidence>
<dbReference type="InterPro" id="IPR051061">
    <property type="entry name" value="Zinc_finger_trans_reg"/>
</dbReference>
<keyword evidence="2" id="KW-0479">Metal-binding</keyword>
<dbReference type="GO" id="GO:0006357">
    <property type="term" value="P:regulation of transcription by RNA polymerase II"/>
    <property type="evidence" value="ECO:0007669"/>
    <property type="project" value="TreeGrafter"/>
</dbReference>
<evidence type="ECO:0000256" key="1">
    <source>
        <dbReference type="ARBA" id="ARBA00004123"/>
    </source>
</evidence>
<keyword evidence="10" id="KW-1185">Reference proteome</keyword>
<gene>
    <name evidence="9" type="ORF">L207DRAFT_195416</name>
</gene>
<dbReference type="InterPro" id="IPR013087">
    <property type="entry name" value="Znf_C2H2_type"/>
</dbReference>
<feature type="domain" description="C2H2-type" evidence="8">
    <location>
        <begin position="181"/>
        <end position="210"/>
    </location>
</feature>
<dbReference type="GO" id="GO:0005634">
    <property type="term" value="C:nucleus"/>
    <property type="evidence" value="ECO:0007669"/>
    <property type="project" value="UniProtKB-SubCell"/>
</dbReference>
<dbReference type="PANTHER" id="PTHR46179">
    <property type="entry name" value="ZINC FINGER PROTEIN"/>
    <property type="match status" value="1"/>
</dbReference>
<feature type="domain" description="C2H2-type" evidence="8">
    <location>
        <begin position="148"/>
        <end position="175"/>
    </location>
</feature>
<evidence type="ECO:0000256" key="7">
    <source>
        <dbReference type="ARBA" id="ARBA00023242"/>
    </source>
</evidence>
<evidence type="ECO:0000256" key="4">
    <source>
        <dbReference type="ARBA" id="ARBA00022833"/>
    </source>
</evidence>